<evidence type="ECO:0000256" key="2">
    <source>
        <dbReference type="ARBA" id="ARBA00022821"/>
    </source>
</evidence>
<feature type="binding site" description="axial binding residue" evidence="6">
    <location>
        <position position="358"/>
    </location>
    <ligand>
        <name>heme b</name>
        <dbReference type="ChEBI" id="CHEBI:60344"/>
    </ligand>
    <ligandPart>
        <name>Fe</name>
        <dbReference type="ChEBI" id="CHEBI:18248"/>
    </ligandPart>
</feature>
<dbReference type="Pfam" id="PF03098">
    <property type="entry name" value="An_peroxidase"/>
    <property type="match status" value="1"/>
</dbReference>
<accession>A0ABD1YTW2</accession>
<dbReference type="SUPFAM" id="SSF48113">
    <property type="entry name" value="Heme-dependent peroxidases"/>
    <property type="match status" value="1"/>
</dbReference>
<keyword evidence="8" id="KW-1185">Reference proteome</keyword>
<keyword evidence="5 6" id="KW-0408">Iron</keyword>
<dbReference type="InterPro" id="IPR010255">
    <property type="entry name" value="Haem_peroxidase_sf"/>
</dbReference>
<evidence type="ECO:0000256" key="1">
    <source>
        <dbReference type="ARBA" id="ARBA00022723"/>
    </source>
</evidence>
<keyword evidence="3" id="KW-0223">Dioxygenase</keyword>
<dbReference type="InterPro" id="IPR019791">
    <property type="entry name" value="Haem_peroxidase_animal"/>
</dbReference>
<evidence type="ECO:0000256" key="3">
    <source>
        <dbReference type="ARBA" id="ARBA00022964"/>
    </source>
</evidence>
<dbReference type="InterPro" id="IPR050783">
    <property type="entry name" value="Oxylipin_biosynth_metab"/>
</dbReference>
<keyword evidence="1 6" id="KW-0479">Metal-binding</keyword>
<name>A0ABD1YTW2_9MARC</name>
<dbReference type="GO" id="GO:0051213">
    <property type="term" value="F:dioxygenase activity"/>
    <property type="evidence" value="ECO:0007669"/>
    <property type="project" value="UniProtKB-KW"/>
</dbReference>
<keyword evidence="4" id="KW-0560">Oxidoreductase</keyword>
<reference evidence="7 8" key="1">
    <citation type="submission" date="2024-09" db="EMBL/GenBank/DDBJ databases">
        <title>Chromosome-scale assembly of Riccia fluitans.</title>
        <authorList>
            <person name="Paukszto L."/>
            <person name="Sawicki J."/>
            <person name="Karawczyk K."/>
            <person name="Piernik-Szablinska J."/>
            <person name="Szczecinska M."/>
            <person name="Mazdziarz M."/>
        </authorList>
    </citation>
    <scope>NUCLEOTIDE SEQUENCE [LARGE SCALE GENOMIC DNA]</scope>
    <source>
        <strain evidence="7">Rf_01</strain>
        <tissue evidence="7">Aerial parts of the thallus</tissue>
    </source>
</reference>
<dbReference type="PROSITE" id="PS50292">
    <property type="entry name" value="PEROXIDASE_3"/>
    <property type="match status" value="1"/>
</dbReference>
<evidence type="ECO:0000313" key="7">
    <source>
        <dbReference type="EMBL" id="KAL2634211.1"/>
    </source>
</evidence>
<protein>
    <submittedName>
        <fullName evidence="7">Uncharacterized protein</fullName>
    </submittedName>
</protein>
<keyword evidence="6" id="KW-0349">Heme</keyword>
<dbReference type="Proteomes" id="UP001605036">
    <property type="component" value="Unassembled WGS sequence"/>
</dbReference>
<dbReference type="EMBL" id="JBHFFA010000003">
    <property type="protein sequence ID" value="KAL2634211.1"/>
    <property type="molecule type" value="Genomic_DNA"/>
</dbReference>
<evidence type="ECO:0000256" key="6">
    <source>
        <dbReference type="PIRSR" id="PIRSR619791-2"/>
    </source>
</evidence>
<dbReference type="GO" id="GO:0046872">
    <property type="term" value="F:metal ion binding"/>
    <property type="evidence" value="ECO:0007669"/>
    <property type="project" value="UniProtKB-KW"/>
</dbReference>
<evidence type="ECO:0000313" key="8">
    <source>
        <dbReference type="Proteomes" id="UP001605036"/>
    </source>
</evidence>
<keyword evidence="2" id="KW-0611">Plant defense</keyword>
<proteinExistence type="predicted"/>
<dbReference type="PANTHER" id="PTHR11903">
    <property type="entry name" value="PROSTAGLANDIN G/H SYNTHASE"/>
    <property type="match status" value="1"/>
</dbReference>
<evidence type="ECO:0000256" key="5">
    <source>
        <dbReference type="ARBA" id="ARBA00023004"/>
    </source>
</evidence>
<dbReference type="GO" id="GO:0006952">
    <property type="term" value="P:defense response"/>
    <property type="evidence" value="ECO:0007669"/>
    <property type="project" value="UniProtKB-KW"/>
</dbReference>
<evidence type="ECO:0000256" key="4">
    <source>
        <dbReference type="ARBA" id="ARBA00023002"/>
    </source>
</evidence>
<dbReference type="InterPro" id="IPR037120">
    <property type="entry name" value="Haem_peroxidase_sf_animal"/>
</dbReference>
<comment type="caution">
    <text evidence="7">The sequence shown here is derived from an EMBL/GenBank/DDBJ whole genome shotgun (WGS) entry which is preliminary data.</text>
</comment>
<dbReference type="Gene3D" id="1.10.640.10">
    <property type="entry name" value="Haem peroxidase domain superfamily, animal type"/>
    <property type="match status" value="1"/>
</dbReference>
<dbReference type="PANTHER" id="PTHR11903:SF11">
    <property type="entry name" value="ALPHA-DIOXYGENASE 1"/>
    <property type="match status" value="1"/>
</dbReference>
<dbReference type="AlphaFoldDB" id="A0ABD1YTW2"/>
<organism evidence="7 8">
    <name type="scientific">Riccia fluitans</name>
    <dbReference type="NCBI Taxonomy" id="41844"/>
    <lineage>
        <taxon>Eukaryota</taxon>
        <taxon>Viridiplantae</taxon>
        <taxon>Streptophyta</taxon>
        <taxon>Embryophyta</taxon>
        <taxon>Marchantiophyta</taxon>
        <taxon>Marchantiopsida</taxon>
        <taxon>Marchantiidae</taxon>
        <taxon>Marchantiales</taxon>
        <taxon>Ricciaceae</taxon>
        <taxon>Riccia</taxon>
    </lineage>
</organism>
<sequence length="607" mass="68830">MGIFSCLISPELRPAYNQMPFGYKLMFLCVNFGDRFVKWYKLPVFMGLLYLELRRTLHQKYNLIAVGPYDENPGDEGSFIGRNMAQASPESIDLMDPHPAVVATKLLNRKEFSGTGTQFNMIAASWINFMVHDWIDHEVDEDHLQVVKLAAPEAVAAQCPLKSFKFQPSKEYQIGQGKVGFKNTRSSWWDASVIYGTNEESQRSVRTLRDGKLKLQEDGMLAVGKDGISIIGDPRNPWMGVAVLQSLFIAEHNLVCDKLKEAYPKLDDEALYNYAKLTTQAVLAKIHTIDWTVELLKMNTLLAGMRINWYGILGKWIKDHIGSTKNAILSGLVGTPKPNDHGVPYSLTEEFTSVYRMHPLLPENINIRDIKSAPKAGNEPQLLEEVPVYDLIGMHGISKAREYGIETLLTSLGHQASGSLTLFNYPTWMRDLPVTNKIGEPRADHVDMPALEIYRDRSRRVSRYNQFRRSLLMPAIKSWEDLTEDADTILAIREVYADDVEKLDLLVGLLAEKKIPGYAICETAFYVFLLMASRRLEATPNFTSNFNAETYTELGLKWVNTTETLKDVLLRHHPGMVKTWMTSTSAFSLWSAPPEKFNPIPLYLRLP</sequence>
<dbReference type="GO" id="GO:0006631">
    <property type="term" value="P:fatty acid metabolic process"/>
    <property type="evidence" value="ECO:0007669"/>
    <property type="project" value="UniProtKB-ARBA"/>
</dbReference>
<gene>
    <name evidence="7" type="ORF">R1flu_005690</name>
</gene>